<dbReference type="PANTHER" id="PTHR11177:SF317">
    <property type="entry name" value="CHITINASE 12-RELATED"/>
    <property type="match status" value="1"/>
</dbReference>
<dbReference type="FunFam" id="4.10.400.10:FF:000001">
    <property type="entry name" value="Low-density lipoprotein receptor-related protein 1"/>
    <property type="match status" value="1"/>
</dbReference>
<keyword evidence="4 8" id="KW-0378">Hydrolase</keyword>
<dbReference type="AlphaFoldDB" id="A0A8B8CMP2"/>
<dbReference type="PROSITE" id="PS50940">
    <property type="entry name" value="CHIT_BIND_II"/>
    <property type="match status" value="1"/>
</dbReference>
<evidence type="ECO:0000313" key="14">
    <source>
        <dbReference type="RefSeq" id="XP_022315646.1"/>
    </source>
</evidence>
<dbReference type="InterPro" id="IPR036508">
    <property type="entry name" value="Chitin-bd_dom_sf"/>
</dbReference>
<reference evidence="14" key="1">
    <citation type="submission" date="2025-08" db="UniProtKB">
        <authorList>
            <consortium name="RefSeq"/>
        </authorList>
    </citation>
    <scope>IDENTIFICATION</scope>
    <source>
        <tissue evidence="14">Whole sample</tissue>
    </source>
</reference>
<dbReference type="InterPro" id="IPR050314">
    <property type="entry name" value="Glycosyl_Hydrlase_18"/>
</dbReference>
<dbReference type="PANTHER" id="PTHR11177">
    <property type="entry name" value="CHITINASE"/>
    <property type="match status" value="1"/>
</dbReference>
<dbReference type="InterPro" id="IPR001223">
    <property type="entry name" value="Glyco_hydro18_cat"/>
</dbReference>
<dbReference type="GO" id="GO:0005975">
    <property type="term" value="P:carbohydrate metabolic process"/>
    <property type="evidence" value="ECO:0007669"/>
    <property type="project" value="InterPro"/>
</dbReference>
<name>A0A8B8CMP2_CRAVI</name>
<dbReference type="SUPFAM" id="SSF57625">
    <property type="entry name" value="Invertebrate chitin-binding proteins"/>
    <property type="match status" value="1"/>
</dbReference>
<keyword evidence="13" id="KW-1185">Reference proteome</keyword>
<dbReference type="FunFam" id="3.10.50.10:FF:000001">
    <property type="entry name" value="Chitinase 3-like 1"/>
    <property type="match status" value="1"/>
</dbReference>
<evidence type="ECO:0000256" key="9">
    <source>
        <dbReference type="SAM" id="MobiDB-lite"/>
    </source>
</evidence>
<dbReference type="InterPro" id="IPR017853">
    <property type="entry name" value="GH"/>
</dbReference>
<dbReference type="KEGG" id="cvn:111119602"/>
<dbReference type="Pfam" id="PF00057">
    <property type="entry name" value="Ldl_recept_a"/>
    <property type="match status" value="1"/>
</dbReference>
<dbReference type="PROSITE" id="PS50068">
    <property type="entry name" value="LDLRA_2"/>
    <property type="match status" value="1"/>
</dbReference>
<evidence type="ECO:0000256" key="8">
    <source>
        <dbReference type="RuleBase" id="RU000489"/>
    </source>
</evidence>
<keyword evidence="2" id="KW-0147">Chitin-binding</keyword>
<dbReference type="SMART" id="SM00192">
    <property type="entry name" value="LDLa"/>
    <property type="match status" value="1"/>
</dbReference>
<dbReference type="SMART" id="SM00494">
    <property type="entry name" value="ChtBD2"/>
    <property type="match status" value="1"/>
</dbReference>
<evidence type="ECO:0000256" key="5">
    <source>
        <dbReference type="ARBA" id="ARBA00023157"/>
    </source>
</evidence>
<dbReference type="Pfam" id="PF01607">
    <property type="entry name" value="CBM_14"/>
    <property type="match status" value="1"/>
</dbReference>
<evidence type="ECO:0000256" key="4">
    <source>
        <dbReference type="ARBA" id="ARBA00022801"/>
    </source>
</evidence>
<keyword evidence="5 7" id="KW-1015">Disulfide bond</keyword>
<dbReference type="FunFam" id="3.20.20.80:FF:000007">
    <property type="entry name" value="Acidic mammalian chitinase"/>
    <property type="match status" value="1"/>
</dbReference>
<dbReference type="GO" id="GO:0008061">
    <property type="term" value="F:chitin binding"/>
    <property type="evidence" value="ECO:0007669"/>
    <property type="project" value="UniProtKB-KW"/>
</dbReference>
<feature type="signal peptide" evidence="10">
    <location>
        <begin position="1"/>
        <end position="25"/>
    </location>
</feature>
<proteinExistence type="inferred from homology"/>
<organism evidence="13 14">
    <name type="scientific">Crassostrea virginica</name>
    <name type="common">Eastern oyster</name>
    <dbReference type="NCBI Taxonomy" id="6565"/>
    <lineage>
        <taxon>Eukaryota</taxon>
        <taxon>Metazoa</taxon>
        <taxon>Spiralia</taxon>
        <taxon>Lophotrochozoa</taxon>
        <taxon>Mollusca</taxon>
        <taxon>Bivalvia</taxon>
        <taxon>Autobranchia</taxon>
        <taxon>Pteriomorphia</taxon>
        <taxon>Ostreida</taxon>
        <taxon>Ostreoidea</taxon>
        <taxon>Ostreidae</taxon>
        <taxon>Crassostrea</taxon>
    </lineage>
</organism>
<dbReference type="PROSITE" id="PS51910">
    <property type="entry name" value="GH18_2"/>
    <property type="match status" value="1"/>
</dbReference>
<dbReference type="GO" id="GO:0005576">
    <property type="term" value="C:extracellular region"/>
    <property type="evidence" value="ECO:0007669"/>
    <property type="project" value="InterPro"/>
</dbReference>
<evidence type="ECO:0000256" key="2">
    <source>
        <dbReference type="ARBA" id="ARBA00022669"/>
    </source>
</evidence>
<feature type="region of interest" description="Disordered" evidence="9">
    <location>
        <begin position="458"/>
        <end position="479"/>
    </location>
</feature>
<evidence type="ECO:0000256" key="1">
    <source>
        <dbReference type="ARBA" id="ARBA00009121"/>
    </source>
</evidence>
<dbReference type="Gene3D" id="4.10.400.10">
    <property type="entry name" value="Low-density Lipoprotein Receptor"/>
    <property type="match status" value="1"/>
</dbReference>
<evidence type="ECO:0000256" key="6">
    <source>
        <dbReference type="ARBA" id="ARBA00023295"/>
    </source>
</evidence>
<dbReference type="CDD" id="cd00112">
    <property type="entry name" value="LDLa"/>
    <property type="match status" value="1"/>
</dbReference>
<dbReference type="GO" id="GO:0004568">
    <property type="term" value="F:chitinase activity"/>
    <property type="evidence" value="ECO:0007669"/>
    <property type="project" value="UniProtKB-ARBA"/>
</dbReference>
<sequence>MKFPLGCLSPIVFFAFFLELNLVWGQPQVFRFTPQRTPSCRSNEFHCGNGTCIPEEWTCDRDDNCVDGSDESPTLCAAKKHRRVCYYTNWAQYREAPARFTPEDIKPELCTHLIYAFAELEGSLIETSEWNDPQMYERFNNLKNKNREIKTLLAVGGWNAGSQAFSPMVASTESRLLFVNTVIDFLRKHGFDGLDLDWEYPTRRGGRPEDKENFAKLVKLLREAFDREARQTTKPRLLLSAAVPTSKDLVDQAYDIITLAKYLDFINLMTYDFHGGWESTVGHNSPLYGRRSETEDQQMMNTNWAARYWNQNGVPKDKLNIGIATYGRTYTLADPQSDRSIGAPAVAPGRPGQYTRETGFLSYYEICQMQDRRNGKIFRDEEQSVPYYVTGNTWVGYDDIYSVINKAKWILQEGYGGSMVWSLSLDDFNKMCSTSSVTYPLTSAISETISKYYSSKFPNTSTTTSTTTPSTTTTETTTTAATTTTLKTTTTESTTASTTTATTIRLTPSSTSTTTTTTSTPLTSSVVTSSIKVTLPPIIPMTTESTLPNPLLPIEPSVVGPEPFNPIQNETGGLGYTPIHRKVVIPIIIIKKNQQLSTGQALRSTVRTVSQTTTPAIVTSPETIRFFTPLPATVRPPTTTATPTTRTPRTTRITARPSINRPDFFNQLSGRNGFLKNLPLRLIITERKYFPRYHNQYFSCHRRQDGFYTDVFDCSKYYVCENRRTFHYICPKDLYYNPRKQICDWITEVNCVIPPRK</sequence>
<dbReference type="InterPro" id="IPR023415">
    <property type="entry name" value="LDLR_class-A_CS"/>
</dbReference>
<dbReference type="InterPro" id="IPR029070">
    <property type="entry name" value="Chitinase_insertion_sf"/>
</dbReference>
<dbReference type="PROSITE" id="PS01209">
    <property type="entry name" value="LDLRA_1"/>
    <property type="match status" value="1"/>
</dbReference>
<dbReference type="CDD" id="cd02872">
    <property type="entry name" value="GH18_chitolectin_chitotriosidase"/>
    <property type="match status" value="1"/>
</dbReference>
<dbReference type="Pfam" id="PF00704">
    <property type="entry name" value="Glyco_hydro_18"/>
    <property type="match status" value="1"/>
</dbReference>
<dbReference type="Gene3D" id="3.20.20.80">
    <property type="entry name" value="Glycosidases"/>
    <property type="match status" value="1"/>
</dbReference>
<dbReference type="Gene3D" id="3.10.50.10">
    <property type="match status" value="1"/>
</dbReference>
<comment type="similarity">
    <text evidence="1">Belongs to the glycosyl hydrolase 18 family. Chitinase class II subfamily.</text>
</comment>
<dbReference type="InterPro" id="IPR001579">
    <property type="entry name" value="Glyco_hydro_18_chit_AS"/>
</dbReference>
<keyword evidence="3 10" id="KW-0732">Signal</keyword>
<gene>
    <name evidence="14" type="primary">LOC111119602</name>
</gene>
<evidence type="ECO:0000259" key="11">
    <source>
        <dbReference type="PROSITE" id="PS50940"/>
    </source>
</evidence>
<dbReference type="InterPro" id="IPR002557">
    <property type="entry name" value="Chitin-bd_dom"/>
</dbReference>
<dbReference type="OrthoDB" id="76388at2759"/>
<feature type="domain" description="GH18" evidence="12">
    <location>
        <begin position="81"/>
        <end position="452"/>
    </location>
</feature>
<dbReference type="RefSeq" id="XP_022315646.1">
    <property type="nucleotide sequence ID" value="XM_022459938.1"/>
</dbReference>
<feature type="disulfide bond" evidence="7">
    <location>
        <begin position="47"/>
        <end position="65"/>
    </location>
</feature>
<accession>A0A8B8CMP2</accession>
<evidence type="ECO:0000256" key="7">
    <source>
        <dbReference type="PROSITE-ProRule" id="PRU00124"/>
    </source>
</evidence>
<dbReference type="SUPFAM" id="SSF54556">
    <property type="entry name" value="Chitinase insertion domain"/>
    <property type="match status" value="1"/>
</dbReference>
<dbReference type="InterPro" id="IPR011583">
    <property type="entry name" value="Chitinase_II/V-like_cat"/>
</dbReference>
<evidence type="ECO:0000313" key="13">
    <source>
        <dbReference type="Proteomes" id="UP000694844"/>
    </source>
</evidence>
<dbReference type="PROSITE" id="PS01095">
    <property type="entry name" value="GH18_1"/>
    <property type="match status" value="1"/>
</dbReference>
<dbReference type="SUPFAM" id="SSF57424">
    <property type="entry name" value="LDL receptor-like module"/>
    <property type="match status" value="1"/>
</dbReference>
<dbReference type="GeneID" id="111119602"/>
<dbReference type="InterPro" id="IPR002172">
    <property type="entry name" value="LDrepeatLR_classA_rpt"/>
</dbReference>
<dbReference type="InterPro" id="IPR036055">
    <property type="entry name" value="LDL_receptor-like_sf"/>
</dbReference>
<protein>
    <submittedName>
        <fullName evidence="14">Acidic mammalian chitinase-like isoform X1</fullName>
    </submittedName>
</protein>
<feature type="domain" description="Chitin-binding type-2" evidence="11">
    <location>
        <begin position="697"/>
        <end position="753"/>
    </location>
</feature>
<feature type="chain" id="PRO_5034794817" evidence="10">
    <location>
        <begin position="26"/>
        <end position="757"/>
    </location>
</feature>
<dbReference type="GO" id="GO:0006032">
    <property type="term" value="P:chitin catabolic process"/>
    <property type="evidence" value="ECO:0007669"/>
    <property type="project" value="TreeGrafter"/>
</dbReference>
<evidence type="ECO:0000259" key="12">
    <source>
        <dbReference type="PROSITE" id="PS51910"/>
    </source>
</evidence>
<feature type="disulfide bond" evidence="7">
    <location>
        <begin position="40"/>
        <end position="52"/>
    </location>
</feature>
<feature type="compositionally biased region" description="Low complexity" evidence="9">
    <location>
        <begin position="460"/>
        <end position="479"/>
    </location>
</feature>
<dbReference type="SMART" id="SM00636">
    <property type="entry name" value="Glyco_18"/>
    <property type="match status" value="1"/>
</dbReference>
<dbReference type="Gene3D" id="2.170.140.10">
    <property type="entry name" value="Chitin binding domain"/>
    <property type="match status" value="1"/>
</dbReference>
<comment type="caution">
    <text evidence="7">Lacks conserved residue(s) required for the propagation of feature annotation.</text>
</comment>
<dbReference type="SUPFAM" id="SSF51445">
    <property type="entry name" value="(Trans)glycosidases"/>
    <property type="match status" value="1"/>
</dbReference>
<keyword evidence="6 8" id="KW-0326">Glycosidase</keyword>
<evidence type="ECO:0000256" key="10">
    <source>
        <dbReference type="SAM" id="SignalP"/>
    </source>
</evidence>
<evidence type="ECO:0000256" key="3">
    <source>
        <dbReference type="ARBA" id="ARBA00022729"/>
    </source>
</evidence>
<dbReference type="Proteomes" id="UP000694844">
    <property type="component" value="Chromosome 2"/>
</dbReference>